<accession>A0A2H3JIX4</accession>
<dbReference type="OMA" id="QDHTVWE"/>
<dbReference type="SUPFAM" id="SSF53474">
    <property type="entry name" value="alpha/beta-Hydrolases"/>
    <property type="match status" value="1"/>
</dbReference>
<dbReference type="PANTHER" id="PTHR43798">
    <property type="entry name" value="MONOACYLGLYCEROL LIPASE"/>
    <property type="match status" value="1"/>
</dbReference>
<reference evidence="2 3" key="1">
    <citation type="journal article" date="2012" name="Science">
        <title>The Paleozoic origin of enzymatic lignin decomposition reconstructed from 31 fungal genomes.</title>
        <authorList>
            <person name="Floudas D."/>
            <person name="Binder M."/>
            <person name="Riley R."/>
            <person name="Barry K."/>
            <person name="Blanchette R.A."/>
            <person name="Henrissat B."/>
            <person name="Martinez A.T."/>
            <person name="Otillar R."/>
            <person name="Spatafora J.W."/>
            <person name="Yadav J.S."/>
            <person name="Aerts A."/>
            <person name="Benoit I."/>
            <person name="Boyd A."/>
            <person name="Carlson A."/>
            <person name="Copeland A."/>
            <person name="Coutinho P.M."/>
            <person name="de Vries R.P."/>
            <person name="Ferreira P."/>
            <person name="Findley K."/>
            <person name="Foster B."/>
            <person name="Gaskell J."/>
            <person name="Glotzer D."/>
            <person name="Gorecki P."/>
            <person name="Heitman J."/>
            <person name="Hesse C."/>
            <person name="Hori C."/>
            <person name="Igarashi K."/>
            <person name="Jurgens J.A."/>
            <person name="Kallen N."/>
            <person name="Kersten P."/>
            <person name="Kohler A."/>
            <person name="Kuees U."/>
            <person name="Kumar T.K.A."/>
            <person name="Kuo A."/>
            <person name="LaButti K."/>
            <person name="Larrondo L.F."/>
            <person name="Lindquist E."/>
            <person name="Ling A."/>
            <person name="Lombard V."/>
            <person name="Lucas S."/>
            <person name="Lundell T."/>
            <person name="Martin R."/>
            <person name="McLaughlin D.J."/>
            <person name="Morgenstern I."/>
            <person name="Morin E."/>
            <person name="Murat C."/>
            <person name="Nagy L.G."/>
            <person name="Nolan M."/>
            <person name="Ohm R.A."/>
            <person name="Patyshakuliyeva A."/>
            <person name="Rokas A."/>
            <person name="Ruiz-Duenas F.J."/>
            <person name="Sabat G."/>
            <person name="Salamov A."/>
            <person name="Samejima M."/>
            <person name="Schmutz J."/>
            <person name="Slot J.C."/>
            <person name="St John F."/>
            <person name="Stenlid J."/>
            <person name="Sun H."/>
            <person name="Sun S."/>
            <person name="Syed K."/>
            <person name="Tsang A."/>
            <person name="Wiebenga A."/>
            <person name="Young D."/>
            <person name="Pisabarro A."/>
            <person name="Eastwood D.C."/>
            <person name="Martin F."/>
            <person name="Cullen D."/>
            <person name="Grigoriev I.V."/>
            <person name="Hibbett D.S."/>
        </authorList>
    </citation>
    <scope>NUCLEOTIDE SEQUENCE [LARGE SCALE GENOMIC DNA]</scope>
    <source>
        <strain evidence="2 3">MD-104</strain>
    </source>
</reference>
<dbReference type="Proteomes" id="UP000218811">
    <property type="component" value="Unassembled WGS sequence"/>
</dbReference>
<dbReference type="EMBL" id="KB468124">
    <property type="protein sequence ID" value="PCH42150.1"/>
    <property type="molecule type" value="Genomic_DNA"/>
</dbReference>
<keyword evidence="2" id="KW-0378">Hydrolase</keyword>
<sequence length="283" mass="31210">MPAKELYITSADGTKIWAESAGNPSKPAVVFIHGLSCTAVGYDKQFADHDLLNNLYMVRYELRGHGRTGMPEDIEAYAGPRQAEDFAAVCEAFGLKKPFVFAWSLGACILVDIAQHLGADYISGVIYSGGPILSLKLAGETFPPAFMPLLVDILSLDSNVAARSAAPFVDSCVANPIKDLPWSVKMQWMGGYASQPPQIRNHHKSRAQDDTRWLAEAGKQWPALIIQGTKDAHCLTDVVTRQFKDVYVNAEVQHMEDVGHAPHYERPDEIKRFILGFIQKHSA</sequence>
<dbReference type="PANTHER" id="PTHR43798:SF33">
    <property type="entry name" value="HYDROLASE, PUTATIVE (AFU_ORTHOLOGUE AFUA_2G14860)-RELATED"/>
    <property type="match status" value="1"/>
</dbReference>
<protein>
    <submittedName>
        <fullName evidence="2">Alpha/beta-hydrolase</fullName>
    </submittedName>
</protein>
<dbReference type="Gene3D" id="3.40.50.1820">
    <property type="entry name" value="alpha/beta hydrolase"/>
    <property type="match status" value="1"/>
</dbReference>
<evidence type="ECO:0000259" key="1">
    <source>
        <dbReference type="Pfam" id="PF12697"/>
    </source>
</evidence>
<dbReference type="InterPro" id="IPR029058">
    <property type="entry name" value="AB_hydrolase_fold"/>
</dbReference>
<dbReference type="AlphaFoldDB" id="A0A2H3JIX4"/>
<organism evidence="2 3">
    <name type="scientific">Wolfiporia cocos (strain MD-104)</name>
    <name type="common">Brown rot fungus</name>
    <dbReference type="NCBI Taxonomy" id="742152"/>
    <lineage>
        <taxon>Eukaryota</taxon>
        <taxon>Fungi</taxon>
        <taxon>Dikarya</taxon>
        <taxon>Basidiomycota</taxon>
        <taxon>Agaricomycotina</taxon>
        <taxon>Agaricomycetes</taxon>
        <taxon>Polyporales</taxon>
        <taxon>Phaeolaceae</taxon>
        <taxon>Wolfiporia</taxon>
    </lineage>
</organism>
<evidence type="ECO:0000313" key="3">
    <source>
        <dbReference type="Proteomes" id="UP000218811"/>
    </source>
</evidence>
<dbReference type="InterPro" id="IPR050266">
    <property type="entry name" value="AB_hydrolase_sf"/>
</dbReference>
<dbReference type="InterPro" id="IPR000073">
    <property type="entry name" value="AB_hydrolase_1"/>
</dbReference>
<dbReference type="OrthoDB" id="408373at2759"/>
<dbReference type="STRING" id="742152.A0A2H3JIX4"/>
<feature type="domain" description="AB hydrolase-1" evidence="1">
    <location>
        <begin position="29"/>
        <end position="270"/>
    </location>
</feature>
<keyword evidence="3" id="KW-1185">Reference proteome</keyword>
<dbReference type="Pfam" id="PF12697">
    <property type="entry name" value="Abhydrolase_6"/>
    <property type="match status" value="1"/>
</dbReference>
<evidence type="ECO:0000313" key="2">
    <source>
        <dbReference type="EMBL" id="PCH42150.1"/>
    </source>
</evidence>
<name>A0A2H3JIX4_WOLCO</name>
<dbReference type="GO" id="GO:0016020">
    <property type="term" value="C:membrane"/>
    <property type="evidence" value="ECO:0007669"/>
    <property type="project" value="TreeGrafter"/>
</dbReference>
<proteinExistence type="predicted"/>
<dbReference type="GO" id="GO:0016787">
    <property type="term" value="F:hydrolase activity"/>
    <property type="evidence" value="ECO:0007669"/>
    <property type="project" value="UniProtKB-KW"/>
</dbReference>
<gene>
    <name evidence="2" type="ORF">WOLCODRAFT_25168</name>
</gene>